<dbReference type="RefSeq" id="WP_358361767.1">
    <property type="nucleotide sequence ID" value="NZ_JBEZFP010000122.1"/>
</dbReference>
<dbReference type="InterPro" id="IPR011991">
    <property type="entry name" value="ArsR-like_HTH"/>
</dbReference>
<dbReference type="SMART" id="SM00418">
    <property type="entry name" value="HTH_ARSR"/>
    <property type="match status" value="1"/>
</dbReference>
<dbReference type="InterPro" id="IPR001845">
    <property type="entry name" value="HTH_ArsR_DNA-bd_dom"/>
</dbReference>
<dbReference type="InterPro" id="IPR036390">
    <property type="entry name" value="WH_DNA-bd_sf"/>
</dbReference>
<dbReference type="CDD" id="cd00090">
    <property type="entry name" value="HTH_ARSR"/>
    <property type="match status" value="1"/>
</dbReference>
<evidence type="ECO:0000313" key="4">
    <source>
        <dbReference type="Proteomes" id="UP001551482"/>
    </source>
</evidence>
<reference evidence="3 4" key="1">
    <citation type="submission" date="2024-06" db="EMBL/GenBank/DDBJ databases">
        <title>The Natural Products Discovery Center: Release of the First 8490 Sequenced Strains for Exploring Actinobacteria Biosynthetic Diversity.</title>
        <authorList>
            <person name="Kalkreuter E."/>
            <person name="Kautsar S.A."/>
            <person name="Yang D."/>
            <person name="Bader C.D."/>
            <person name="Teijaro C.N."/>
            <person name="Fluegel L."/>
            <person name="Davis C.M."/>
            <person name="Simpson J.R."/>
            <person name="Lauterbach L."/>
            <person name="Steele A.D."/>
            <person name="Gui C."/>
            <person name="Meng S."/>
            <person name="Li G."/>
            <person name="Viehrig K."/>
            <person name="Ye F."/>
            <person name="Su P."/>
            <person name="Kiefer A.F."/>
            <person name="Nichols A."/>
            <person name="Cepeda A.J."/>
            <person name="Yan W."/>
            <person name="Fan B."/>
            <person name="Jiang Y."/>
            <person name="Adhikari A."/>
            <person name="Zheng C.-J."/>
            <person name="Schuster L."/>
            <person name="Cowan T.M."/>
            <person name="Smanski M.J."/>
            <person name="Chevrette M.G."/>
            <person name="De Carvalho L.P.S."/>
            <person name="Shen B."/>
        </authorList>
    </citation>
    <scope>NUCLEOTIDE SEQUENCE [LARGE SCALE GENOMIC DNA]</scope>
    <source>
        <strain evidence="3 4">NPDC048946</strain>
    </source>
</reference>
<comment type="caution">
    <text evidence="3">The sequence shown here is derived from an EMBL/GenBank/DDBJ whole genome shotgun (WGS) entry which is preliminary data.</text>
</comment>
<sequence>MPESPEHPGEHPGGQPPDRSSAQAADRPDVPEPPRPREVGDLEALKTLAHPRRGRIMRHLTAHGPATSAGLGRALGLNTGATSYHLRELARHGFVEEIAPPDAHGRERWWRAVRADLRFPPRSRQTPEMRTAVDEMNRLAFTSDIEAFMRFQHATEPGDPWADAAPYSRGTIHVTPDELAAFFEEFIALINRYKRAGDALPPDARTVQTRFLAFPADPPGAES</sequence>
<evidence type="ECO:0000313" key="3">
    <source>
        <dbReference type="EMBL" id="MEU8138422.1"/>
    </source>
</evidence>
<proteinExistence type="predicted"/>
<accession>A0ABV3DRP0</accession>
<organism evidence="3 4">
    <name type="scientific">Streptodolium elevatio</name>
    <dbReference type="NCBI Taxonomy" id="3157996"/>
    <lineage>
        <taxon>Bacteria</taxon>
        <taxon>Bacillati</taxon>
        <taxon>Actinomycetota</taxon>
        <taxon>Actinomycetes</taxon>
        <taxon>Kitasatosporales</taxon>
        <taxon>Streptomycetaceae</taxon>
        <taxon>Streptodolium</taxon>
    </lineage>
</organism>
<dbReference type="Gene3D" id="1.10.10.10">
    <property type="entry name" value="Winged helix-like DNA-binding domain superfamily/Winged helix DNA-binding domain"/>
    <property type="match status" value="1"/>
</dbReference>
<evidence type="ECO:0000256" key="1">
    <source>
        <dbReference type="SAM" id="MobiDB-lite"/>
    </source>
</evidence>
<evidence type="ECO:0000259" key="2">
    <source>
        <dbReference type="SMART" id="SM00418"/>
    </source>
</evidence>
<dbReference type="Pfam" id="PF12840">
    <property type="entry name" value="HTH_20"/>
    <property type="match status" value="1"/>
</dbReference>
<name>A0ABV3DRP0_9ACTN</name>
<dbReference type="EMBL" id="JBEZFP010000122">
    <property type="protein sequence ID" value="MEU8138422.1"/>
    <property type="molecule type" value="Genomic_DNA"/>
</dbReference>
<dbReference type="SUPFAM" id="SSF46785">
    <property type="entry name" value="Winged helix' DNA-binding domain"/>
    <property type="match status" value="1"/>
</dbReference>
<protein>
    <submittedName>
        <fullName evidence="3">Helix-turn-helix domain-containing protein</fullName>
    </submittedName>
</protein>
<feature type="compositionally biased region" description="Basic and acidic residues" evidence="1">
    <location>
        <begin position="1"/>
        <end position="10"/>
    </location>
</feature>
<feature type="region of interest" description="Disordered" evidence="1">
    <location>
        <begin position="1"/>
        <end position="41"/>
    </location>
</feature>
<feature type="compositionally biased region" description="Basic and acidic residues" evidence="1">
    <location>
        <begin position="26"/>
        <end position="41"/>
    </location>
</feature>
<gene>
    <name evidence="3" type="ORF">AB0C36_33605</name>
</gene>
<dbReference type="Proteomes" id="UP001551482">
    <property type="component" value="Unassembled WGS sequence"/>
</dbReference>
<feature type="domain" description="HTH arsR-type" evidence="2">
    <location>
        <begin position="43"/>
        <end position="124"/>
    </location>
</feature>
<keyword evidence="4" id="KW-1185">Reference proteome</keyword>
<dbReference type="InterPro" id="IPR036388">
    <property type="entry name" value="WH-like_DNA-bd_sf"/>
</dbReference>